<feature type="compositionally biased region" description="Low complexity" evidence="6">
    <location>
        <begin position="642"/>
        <end position="662"/>
    </location>
</feature>
<keyword evidence="4" id="KW-0804">Transcription</keyword>
<dbReference type="PANTHER" id="PTHR12619:SF33">
    <property type="entry name" value="RFX, ISOFORM H"/>
    <property type="match status" value="1"/>
</dbReference>
<gene>
    <name evidence="8" type="ORF">Pcinc_023352</name>
</gene>
<comment type="caution">
    <text evidence="8">The sequence shown here is derived from an EMBL/GenBank/DDBJ whole genome shotgun (WGS) entry which is preliminary data.</text>
</comment>
<evidence type="ECO:0000256" key="1">
    <source>
        <dbReference type="ARBA" id="ARBA00004123"/>
    </source>
</evidence>
<feature type="domain" description="RFX-type winged-helix" evidence="7">
    <location>
        <begin position="539"/>
        <end position="614"/>
    </location>
</feature>
<evidence type="ECO:0000256" key="4">
    <source>
        <dbReference type="ARBA" id="ARBA00023163"/>
    </source>
</evidence>
<keyword evidence="2" id="KW-0805">Transcription regulation</keyword>
<dbReference type="Pfam" id="PF02257">
    <property type="entry name" value="RFX_DNA_binding"/>
    <property type="match status" value="1"/>
</dbReference>
<dbReference type="PROSITE" id="PS51526">
    <property type="entry name" value="RFX_DBD"/>
    <property type="match status" value="1"/>
</dbReference>
<feature type="compositionally biased region" description="Polar residues" evidence="6">
    <location>
        <begin position="663"/>
        <end position="674"/>
    </location>
</feature>
<dbReference type="SUPFAM" id="SSF46785">
    <property type="entry name" value="Winged helix' DNA-binding domain"/>
    <property type="match status" value="1"/>
</dbReference>
<evidence type="ECO:0000256" key="3">
    <source>
        <dbReference type="ARBA" id="ARBA00023125"/>
    </source>
</evidence>
<dbReference type="InterPro" id="IPR036390">
    <property type="entry name" value="WH_DNA-bd_sf"/>
</dbReference>
<keyword evidence="5" id="KW-0539">Nucleus</keyword>
<keyword evidence="9" id="KW-1185">Reference proteome</keyword>
<dbReference type="FunFam" id="1.10.10.10:FF:000017">
    <property type="entry name" value="transcription factor RFX3 isoform X1"/>
    <property type="match status" value="1"/>
</dbReference>
<dbReference type="Proteomes" id="UP001286313">
    <property type="component" value="Unassembled WGS sequence"/>
</dbReference>
<organism evidence="8 9">
    <name type="scientific">Petrolisthes cinctipes</name>
    <name type="common">Flat porcelain crab</name>
    <dbReference type="NCBI Taxonomy" id="88211"/>
    <lineage>
        <taxon>Eukaryota</taxon>
        <taxon>Metazoa</taxon>
        <taxon>Ecdysozoa</taxon>
        <taxon>Arthropoda</taxon>
        <taxon>Crustacea</taxon>
        <taxon>Multicrustacea</taxon>
        <taxon>Malacostraca</taxon>
        <taxon>Eumalacostraca</taxon>
        <taxon>Eucarida</taxon>
        <taxon>Decapoda</taxon>
        <taxon>Pleocyemata</taxon>
        <taxon>Anomura</taxon>
        <taxon>Galatheoidea</taxon>
        <taxon>Porcellanidae</taxon>
        <taxon>Petrolisthes</taxon>
    </lineage>
</organism>
<feature type="compositionally biased region" description="Basic residues" evidence="6">
    <location>
        <begin position="388"/>
        <end position="398"/>
    </location>
</feature>
<evidence type="ECO:0000259" key="7">
    <source>
        <dbReference type="PROSITE" id="PS51526"/>
    </source>
</evidence>
<keyword evidence="3" id="KW-0238">DNA-binding</keyword>
<accession>A0AAE1FDD3</accession>
<dbReference type="InterPro" id="IPR039779">
    <property type="entry name" value="RFX-like"/>
</dbReference>
<comment type="subcellular location">
    <subcellularLocation>
        <location evidence="1">Nucleus</location>
    </subcellularLocation>
</comment>
<dbReference type="AlphaFoldDB" id="A0AAE1FDD3"/>
<dbReference type="Pfam" id="PF25340">
    <property type="entry name" value="BCD_RFX"/>
    <property type="match status" value="1"/>
</dbReference>
<feature type="region of interest" description="Disordered" evidence="6">
    <location>
        <begin position="252"/>
        <end position="274"/>
    </location>
</feature>
<dbReference type="InterPro" id="IPR003150">
    <property type="entry name" value="DNA-bd_RFX"/>
</dbReference>
<name>A0AAE1FDD3_PETCI</name>
<evidence type="ECO:0000313" key="9">
    <source>
        <dbReference type="Proteomes" id="UP001286313"/>
    </source>
</evidence>
<feature type="region of interest" description="Disordered" evidence="6">
    <location>
        <begin position="616"/>
        <end position="693"/>
    </location>
</feature>
<proteinExistence type="predicted"/>
<dbReference type="GO" id="GO:0000978">
    <property type="term" value="F:RNA polymerase II cis-regulatory region sequence-specific DNA binding"/>
    <property type="evidence" value="ECO:0007669"/>
    <property type="project" value="TreeGrafter"/>
</dbReference>
<dbReference type="Gene3D" id="1.10.10.10">
    <property type="entry name" value="Winged helix-like DNA-binding domain superfamily/Winged helix DNA-binding domain"/>
    <property type="match status" value="1"/>
</dbReference>
<dbReference type="InterPro" id="IPR036388">
    <property type="entry name" value="WH-like_DNA-bd_sf"/>
</dbReference>
<reference evidence="8" key="1">
    <citation type="submission" date="2023-10" db="EMBL/GenBank/DDBJ databases">
        <title>Genome assemblies of two species of porcelain crab, Petrolisthes cinctipes and Petrolisthes manimaculis (Anomura: Porcellanidae).</title>
        <authorList>
            <person name="Angst P."/>
        </authorList>
    </citation>
    <scope>NUCLEOTIDE SEQUENCE</scope>
    <source>
        <strain evidence="8">PB745_01</strain>
        <tissue evidence="8">Gill</tissue>
    </source>
</reference>
<protein>
    <recommendedName>
        <fullName evidence="7">RFX-type winged-helix domain-containing protein</fullName>
    </recommendedName>
</protein>
<evidence type="ECO:0000256" key="6">
    <source>
        <dbReference type="SAM" id="MobiDB-lite"/>
    </source>
</evidence>
<evidence type="ECO:0000256" key="2">
    <source>
        <dbReference type="ARBA" id="ARBA00023015"/>
    </source>
</evidence>
<sequence>MRVAGWEEGNRVGGKRGQGVVQEEGVSRCQGTGAGLWQGGIVSGGALSFKDLLDDQPIPSSFLHPPPAPSVSSAILPSTPSFQLSTDSSSLRPSSVFRHVHPTHSSTLVGKCTLDHHTPGHPEATTHPSSRCNSLVPFPQDSSQSLSFLEPLVQGTSASEIQQPIVVENEQTEQTLDHLQLFPRQTFASKVRQPLVLGTSPSSFVPLAFTTIPQSQFPSALSGLHHPKPEPEVIKNCQSERGNWSFLDLVNRKEDGDEDETKNKEGKTKEDVKGKDKEVFQYPFDKLASVHKNALRSKNAESASSRIKLQDLPKLTSFYPDIPELTPICSSLKLPHVRTPTSQKSSRQGNPETRSVSPKSSQVTQDSSPNTPKNWLRGHNNNSNNKGYQHHHHQHQQHQQHQLDPISSLIAATTTNTDTSTTTTLRDILDYYNTNTTFLTQPRDLQCPKIKEGTTPPPPEESNSNRASLEYITSQTGWYQDNWSAMVYYANMQYLNQCSSVHGVALDDGVTYMVSGSTSAVDNDPQATLAHATRVSPATVQWLMDNYETAEGVSLPRSTLYNHYLRHCADNKLDPVNAASFGKLIRSVFLGLRTRRLGTRGNSKYHYYGIRIKPTSPLINVNDDGSPITIRSSSGHLKKSGQQAATQQTAQQTQQTTQQTQQNQGKVTSSGQKNADTHYDSHTQVPAEASPQTLQNQQYLGDVSTAIPQYEEIDYGSSPMPTGVTCAHLDTFTTLYKEHSETILEAVFNLQFTTVEALWKRFWLMNNNNSVSAVSGKSSSSEISDDDEGDLASLLPSSVLQALLRSPPVMGYVRNFDYKFYQNLVDVLIPDVLRSIPSSLTQAIRNFAKSLESWLYNAMLGCPQELVNIKVTAVASLAQTLRRYTSLNHLAQAARAVLQNSTQISQMLADLNRVDFHNVQEQASWVCQCDVGMVDRLEEDFKATLQQQNSLEQWADWLRTVVTRVLRPHEGKADFPKHARQFLLKWSFYSSMVIRDLTLRSAASFGSFHLIRLLYDEYMFYLVEHKVATSLRLTPIAVISQGYNNRGSDPTSYYNGDTVSNHRQDEAILPTFKRLKYETS</sequence>
<feature type="compositionally biased region" description="Polar residues" evidence="6">
    <location>
        <begin position="339"/>
        <end position="387"/>
    </location>
</feature>
<feature type="region of interest" description="Disordered" evidence="6">
    <location>
        <begin position="336"/>
        <end position="403"/>
    </location>
</feature>
<dbReference type="InterPro" id="IPR057321">
    <property type="entry name" value="RFX1-4/6/8-like_BCD"/>
</dbReference>
<dbReference type="EMBL" id="JAWQEG010002503">
    <property type="protein sequence ID" value="KAK3871511.1"/>
    <property type="molecule type" value="Genomic_DNA"/>
</dbReference>
<dbReference type="PANTHER" id="PTHR12619">
    <property type="entry name" value="RFX TRANSCRIPTION FACTOR FAMILY"/>
    <property type="match status" value="1"/>
</dbReference>
<dbReference type="GO" id="GO:0000981">
    <property type="term" value="F:DNA-binding transcription factor activity, RNA polymerase II-specific"/>
    <property type="evidence" value="ECO:0007669"/>
    <property type="project" value="TreeGrafter"/>
</dbReference>
<evidence type="ECO:0000256" key="5">
    <source>
        <dbReference type="ARBA" id="ARBA00023242"/>
    </source>
</evidence>
<evidence type="ECO:0000313" key="8">
    <source>
        <dbReference type="EMBL" id="KAK3871511.1"/>
    </source>
</evidence>
<dbReference type="GO" id="GO:0005634">
    <property type="term" value="C:nucleus"/>
    <property type="evidence" value="ECO:0007669"/>
    <property type="project" value="UniProtKB-SubCell"/>
</dbReference>